<reference evidence="3 4" key="1">
    <citation type="submission" date="2019-04" db="EMBL/GenBank/DDBJ databases">
        <title>Friends and foes A comparative genomics study of 23 Aspergillus species from section Flavi.</title>
        <authorList>
            <consortium name="DOE Joint Genome Institute"/>
            <person name="Kjaerbolling I."/>
            <person name="Vesth T."/>
            <person name="Frisvad J.C."/>
            <person name="Nybo J.L."/>
            <person name="Theobald S."/>
            <person name="Kildgaard S."/>
            <person name="Isbrandt T."/>
            <person name="Kuo A."/>
            <person name="Sato A."/>
            <person name="Lyhne E.K."/>
            <person name="Kogle M.E."/>
            <person name="Wiebenga A."/>
            <person name="Kun R.S."/>
            <person name="Lubbers R.J."/>
            <person name="Makela M.R."/>
            <person name="Barry K."/>
            <person name="Chovatia M."/>
            <person name="Clum A."/>
            <person name="Daum C."/>
            <person name="Haridas S."/>
            <person name="He G."/>
            <person name="LaButti K."/>
            <person name="Lipzen A."/>
            <person name="Mondo S."/>
            <person name="Riley R."/>
            <person name="Salamov A."/>
            <person name="Simmons B.A."/>
            <person name="Magnuson J.K."/>
            <person name="Henrissat B."/>
            <person name="Mortensen U.H."/>
            <person name="Larsen T.O."/>
            <person name="Devries R.P."/>
            <person name="Grigoriev I.V."/>
            <person name="Machida M."/>
            <person name="Baker S.E."/>
            <person name="Andersen M.R."/>
        </authorList>
    </citation>
    <scope>NUCLEOTIDE SEQUENCE [LARGE SCALE GENOMIC DNA]</scope>
    <source>
        <strain evidence="3 4">IBT 18842</strain>
    </source>
</reference>
<protein>
    <submittedName>
        <fullName evidence="3">Ubiquitin-2 like Rad60 SUMO-like-domain-containing protein</fullName>
    </submittedName>
</protein>
<sequence length="391" mass="44555">MRSFFKRPSWATRGDENPKPDFYRRADQTYADIIAVNKEARDRSCSHVSNTSTEDDGKECKCRPVWHESGFETNLPLALLQAQERADWGSKSLSDNGLYRVSPTAFDFDGSNNLVERATMEIDTTDFSNAHPFGPKDARNPQPTHDESFLHPNKTKPITTGLSGRNDQGTYLDDTSHLDQDVDREGVDVIVQILITSKIETTEPLIIHRKISQPLRDVRIAWCRRQKIPKHVQPFVYLTWRGRRLFDVTTCRSLGSSFERSTTDGLICNDNPDKQYIRIHMEAVIEDLVPPTNGRDMPVRSITLNKQSATLNDGIQDEQTRVVLKCPAYGDLEWNFTPMMQISQLVLAFREAKDIPTDRTVYLIFDGDRLDPNSSIADYDIADEDLMDVVV</sequence>
<proteinExistence type="predicted"/>
<organism evidence="3 4">
    <name type="scientific">Aspergillus avenaceus</name>
    <dbReference type="NCBI Taxonomy" id="36643"/>
    <lineage>
        <taxon>Eukaryota</taxon>
        <taxon>Fungi</taxon>
        <taxon>Dikarya</taxon>
        <taxon>Ascomycota</taxon>
        <taxon>Pezizomycotina</taxon>
        <taxon>Eurotiomycetes</taxon>
        <taxon>Eurotiomycetidae</taxon>
        <taxon>Eurotiales</taxon>
        <taxon>Aspergillaceae</taxon>
        <taxon>Aspergillus</taxon>
        <taxon>Aspergillus subgen. Circumdati</taxon>
    </lineage>
</organism>
<dbReference type="AlphaFoldDB" id="A0A5N6TD94"/>
<gene>
    <name evidence="3" type="ORF">BDV25DRAFT_167285</name>
</gene>
<dbReference type="Proteomes" id="UP000325780">
    <property type="component" value="Unassembled WGS sequence"/>
</dbReference>
<dbReference type="InterPro" id="IPR022617">
    <property type="entry name" value="Rad60/SUMO-like_dom"/>
</dbReference>
<feature type="compositionally biased region" description="Basic and acidic residues" evidence="1">
    <location>
        <begin position="13"/>
        <end position="22"/>
    </location>
</feature>
<dbReference type="EMBL" id="ML742623">
    <property type="protein sequence ID" value="KAE8144247.1"/>
    <property type="molecule type" value="Genomic_DNA"/>
</dbReference>
<dbReference type="Gene3D" id="3.10.20.90">
    <property type="entry name" value="Phosphatidylinositol 3-kinase Catalytic Subunit, Chain A, domain 1"/>
    <property type="match status" value="1"/>
</dbReference>
<feature type="region of interest" description="Disordered" evidence="1">
    <location>
        <begin position="1"/>
        <end position="22"/>
    </location>
</feature>
<feature type="non-terminal residue" evidence="3">
    <location>
        <position position="391"/>
    </location>
</feature>
<accession>A0A5N6TD94</accession>
<dbReference type="Pfam" id="PF11976">
    <property type="entry name" value="Rad60-SLD"/>
    <property type="match status" value="1"/>
</dbReference>
<evidence type="ECO:0000313" key="3">
    <source>
        <dbReference type="EMBL" id="KAE8144247.1"/>
    </source>
</evidence>
<feature type="compositionally biased region" description="Basic and acidic residues" evidence="1">
    <location>
        <begin position="134"/>
        <end position="149"/>
    </location>
</feature>
<dbReference type="InterPro" id="IPR029071">
    <property type="entry name" value="Ubiquitin-like_domsf"/>
</dbReference>
<dbReference type="PROSITE" id="PS50053">
    <property type="entry name" value="UBIQUITIN_2"/>
    <property type="match status" value="1"/>
</dbReference>
<name>A0A5N6TD94_ASPAV</name>
<evidence type="ECO:0000313" key="4">
    <source>
        <dbReference type="Proteomes" id="UP000325780"/>
    </source>
</evidence>
<evidence type="ECO:0000259" key="2">
    <source>
        <dbReference type="PROSITE" id="PS50053"/>
    </source>
</evidence>
<feature type="region of interest" description="Disordered" evidence="1">
    <location>
        <begin position="126"/>
        <end position="177"/>
    </location>
</feature>
<keyword evidence="4" id="KW-1185">Reference proteome</keyword>
<evidence type="ECO:0000256" key="1">
    <source>
        <dbReference type="SAM" id="MobiDB-lite"/>
    </source>
</evidence>
<feature type="compositionally biased region" description="Polar residues" evidence="1">
    <location>
        <begin position="156"/>
        <end position="169"/>
    </location>
</feature>
<dbReference type="SUPFAM" id="SSF54236">
    <property type="entry name" value="Ubiquitin-like"/>
    <property type="match status" value="1"/>
</dbReference>
<dbReference type="InterPro" id="IPR000626">
    <property type="entry name" value="Ubiquitin-like_dom"/>
</dbReference>
<feature type="domain" description="Ubiquitin-like" evidence="2">
    <location>
        <begin position="320"/>
        <end position="391"/>
    </location>
</feature>
<dbReference type="OrthoDB" id="3365399at2759"/>